<keyword evidence="3" id="KW-1185">Reference proteome</keyword>
<name>A0A183PUD2_9TREM</name>
<feature type="compositionally biased region" description="Polar residues" evidence="1">
    <location>
        <begin position="52"/>
        <end position="65"/>
    </location>
</feature>
<sequence length="215" mass="23197">MYRSGPCLVSRPILIEVHQSLNALLQLVINSALNRTFNQSASSTSSINSGSAMKSSPAGPTQSHLLTTRASSSTVSANNLRFPTTANLSAISGLSTSNKFATNVDTNTGVSRNLATVTTLNNTKLNPVVMQHVTNPLTLQLAARRKAQASGIVGPSMTVDTHMQQALNNNFNISIPMEHPPMELSFVNEPIKIQLSKEAEAEVSYSIVFFFYKFL</sequence>
<protein>
    <submittedName>
        <fullName evidence="2">Uncharacterized protein</fullName>
    </submittedName>
</protein>
<dbReference type="Proteomes" id="UP000269396">
    <property type="component" value="Unassembled WGS sequence"/>
</dbReference>
<evidence type="ECO:0000256" key="1">
    <source>
        <dbReference type="SAM" id="MobiDB-lite"/>
    </source>
</evidence>
<accession>A0A183PUD2</accession>
<evidence type="ECO:0000313" key="2">
    <source>
        <dbReference type="EMBL" id="VDP75786.1"/>
    </source>
</evidence>
<reference evidence="2 3" key="1">
    <citation type="submission" date="2018-11" db="EMBL/GenBank/DDBJ databases">
        <authorList>
            <consortium name="Pathogen Informatics"/>
        </authorList>
    </citation>
    <scope>NUCLEOTIDE SEQUENCE [LARGE SCALE GENOMIC DNA]</scope>
    <source>
        <strain>Denwood</strain>
        <strain evidence="3">Zambia</strain>
    </source>
</reference>
<proteinExistence type="predicted"/>
<feature type="region of interest" description="Disordered" evidence="1">
    <location>
        <begin position="43"/>
        <end position="65"/>
    </location>
</feature>
<dbReference type="AlphaFoldDB" id="A0A183PUD2"/>
<gene>
    <name evidence="2" type="ORF">SMTD_LOCUS17968</name>
</gene>
<organism evidence="2 3">
    <name type="scientific">Schistosoma mattheei</name>
    <dbReference type="NCBI Taxonomy" id="31246"/>
    <lineage>
        <taxon>Eukaryota</taxon>
        <taxon>Metazoa</taxon>
        <taxon>Spiralia</taxon>
        <taxon>Lophotrochozoa</taxon>
        <taxon>Platyhelminthes</taxon>
        <taxon>Trematoda</taxon>
        <taxon>Digenea</taxon>
        <taxon>Strigeidida</taxon>
        <taxon>Schistosomatoidea</taxon>
        <taxon>Schistosomatidae</taxon>
        <taxon>Schistosoma</taxon>
    </lineage>
</organism>
<dbReference type="EMBL" id="UZAL01039636">
    <property type="protein sequence ID" value="VDP75786.1"/>
    <property type="molecule type" value="Genomic_DNA"/>
</dbReference>
<evidence type="ECO:0000313" key="3">
    <source>
        <dbReference type="Proteomes" id="UP000269396"/>
    </source>
</evidence>